<name>M0CCE8_9EURY</name>
<accession>M0CCE8</accession>
<comment type="caution">
    <text evidence="3">The sequence shown here is derived from an EMBL/GenBank/DDBJ whole genome shotgun (WGS) entry which is preliminary data.</text>
</comment>
<organism evidence="3 4">
    <name type="scientific">Natrinema limicola JCM 13563</name>
    <dbReference type="NCBI Taxonomy" id="1230457"/>
    <lineage>
        <taxon>Archaea</taxon>
        <taxon>Methanobacteriati</taxon>
        <taxon>Methanobacteriota</taxon>
        <taxon>Stenosarchaea group</taxon>
        <taxon>Halobacteria</taxon>
        <taxon>Halobacteriales</taxon>
        <taxon>Natrialbaceae</taxon>
        <taxon>Natrinema</taxon>
    </lineage>
</organism>
<keyword evidence="4" id="KW-1185">Reference proteome</keyword>
<dbReference type="AlphaFoldDB" id="M0CCE8"/>
<dbReference type="RefSeq" id="WP_008012380.1">
    <property type="nucleotide sequence ID" value="NZ_AOIT01000035.1"/>
</dbReference>
<feature type="transmembrane region" description="Helical" evidence="2">
    <location>
        <begin position="72"/>
        <end position="97"/>
    </location>
</feature>
<feature type="region of interest" description="Disordered" evidence="1">
    <location>
        <begin position="1"/>
        <end position="32"/>
    </location>
</feature>
<keyword evidence="2" id="KW-0472">Membrane</keyword>
<keyword evidence="2" id="KW-0812">Transmembrane</keyword>
<evidence type="ECO:0000256" key="1">
    <source>
        <dbReference type="SAM" id="MobiDB-lite"/>
    </source>
</evidence>
<dbReference type="Proteomes" id="UP000011615">
    <property type="component" value="Unassembled WGS sequence"/>
</dbReference>
<dbReference type="OrthoDB" id="170423at2157"/>
<proteinExistence type="predicted"/>
<protein>
    <submittedName>
        <fullName evidence="3">Uncharacterized protein</fullName>
    </submittedName>
</protein>
<dbReference type="EMBL" id="AOIT01000035">
    <property type="protein sequence ID" value="ELZ20920.1"/>
    <property type="molecule type" value="Genomic_DNA"/>
</dbReference>
<evidence type="ECO:0000313" key="3">
    <source>
        <dbReference type="EMBL" id="ELZ20920.1"/>
    </source>
</evidence>
<sequence>MTDEKDGQRPIHSDPDKEAIDEPTTSGTQEADETAWMMKEGVTIGLISIALVLVLALGLLQATGSAIDVFGLFIDSALGQWLVVGVLALVVLGAFVWSRVGV</sequence>
<reference evidence="3 4" key="1">
    <citation type="journal article" date="2014" name="PLoS Genet.">
        <title>Phylogenetically driven sequencing of extremely halophilic archaea reveals strategies for static and dynamic osmo-response.</title>
        <authorList>
            <person name="Becker E.A."/>
            <person name="Seitzer P.M."/>
            <person name="Tritt A."/>
            <person name="Larsen D."/>
            <person name="Krusor M."/>
            <person name="Yao A.I."/>
            <person name="Wu D."/>
            <person name="Madern D."/>
            <person name="Eisen J.A."/>
            <person name="Darling A.E."/>
            <person name="Facciotti M.T."/>
        </authorList>
    </citation>
    <scope>NUCLEOTIDE SEQUENCE [LARGE SCALE GENOMIC DNA]</scope>
    <source>
        <strain evidence="3 4">JCM 13563</strain>
    </source>
</reference>
<dbReference type="eggNOG" id="arCOG10765">
    <property type="taxonomic scope" value="Archaea"/>
</dbReference>
<feature type="compositionally biased region" description="Basic and acidic residues" evidence="1">
    <location>
        <begin position="1"/>
        <end position="20"/>
    </location>
</feature>
<keyword evidence="2" id="KW-1133">Transmembrane helix</keyword>
<evidence type="ECO:0000313" key="4">
    <source>
        <dbReference type="Proteomes" id="UP000011615"/>
    </source>
</evidence>
<gene>
    <name evidence="3" type="ORF">C476_09803</name>
</gene>
<feature type="transmembrane region" description="Helical" evidence="2">
    <location>
        <begin position="42"/>
        <end position="60"/>
    </location>
</feature>
<dbReference type="STRING" id="1230457.C476_09803"/>
<evidence type="ECO:0000256" key="2">
    <source>
        <dbReference type="SAM" id="Phobius"/>
    </source>
</evidence>
<dbReference type="PATRIC" id="fig|1230457.4.peg.1976"/>